<dbReference type="InterPro" id="IPR000700">
    <property type="entry name" value="PAS-assoc_C"/>
</dbReference>
<feature type="transmembrane region" description="Helical" evidence="5">
    <location>
        <begin position="12"/>
        <end position="33"/>
    </location>
</feature>
<feature type="domain" description="EAL" evidence="8">
    <location>
        <begin position="668"/>
        <end position="921"/>
    </location>
</feature>
<dbReference type="InterPro" id="IPR029787">
    <property type="entry name" value="Nucleotide_cyclase"/>
</dbReference>
<dbReference type="SMART" id="SM00091">
    <property type="entry name" value="PAS"/>
    <property type="match status" value="1"/>
</dbReference>
<dbReference type="SMART" id="SM00052">
    <property type="entry name" value="EAL"/>
    <property type="match status" value="1"/>
</dbReference>
<dbReference type="CDD" id="cd01949">
    <property type="entry name" value="GGDEF"/>
    <property type="match status" value="1"/>
</dbReference>
<dbReference type="Pfam" id="PF13426">
    <property type="entry name" value="PAS_9"/>
    <property type="match status" value="1"/>
</dbReference>
<dbReference type="AlphaFoldDB" id="A0A370D8Q6"/>
<dbReference type="FunFam" id="3.20.20.450:FF:000001">
    <property type="entry name" value="Cyclic di-GMP phosphodiesterase yahA"/>
    <property type="match status" value="1"/>
</dbReference>
<dbReference type="Gene3D" id="6.10.340.10">
    <property type="match status" value="1"/>
</dbReference>
<dbReference type="PROSITE" id="PS50113">
    <property type="entry name" value="PAC"/>
    <property type="match status" value="1"/>
</dbReference>
<evidence type="ECO:0000256" key="5">
    <source>
        <dbReference type="SAM" id="Phobius"/>
    </source>
</evidence>
<dbReference type="InterPro" id="IPR052155">
    <property type="entry name" value="Biofilm_reg_signaling"/>
</dbReference>
<dbReference type="SUPFAM" id="SSF55073">
    <property type="entry name" value="Nucleotide cyclase"/>
    <property type="match status" value="1"/>
</dbReference>
<dbReference type="InterPro" id="IPR035965">
    <property type="entry name" value="PAS-like_dom_sf"/>
</dbReference>
<dbReference type="CDD" id="cd00130">
    <property type="entry name" value="PAS"/>
    <property type="match status" value="1"/>
</dbReference>
<gene>
    <name evidence="10" type="ORF">DIZ80_14325</name>
</gene>
<evidence type="ECO:0000256" key="3">
    <source>
        <dbReference type="ARBA" id="ARBA00022636"/>
    </source>
</evidence>
<dbReference type="InterPro" id="IPR001633">
    <property type="entry name" value="EAL_dom"/>
</dbReference>
<organism evidence="10 11">
    <name type="scientific">endosymbiont of Galathealinum brachiosum</name>
    <dbReference type="NCBI Taxonomy" id="2200906"/>
    <lineage>
        <taxon>Bacteria</taxon>
        <taxon>Pseudomonadati</taxon>
        <taxon>Pseudomonadota</taxon>
        <taxon>Gammaproteobacteria</taxon>
        <taxon>sulfur-oxidizing symbionts</taxon>
    </lineage>
</organism>
<keyword evidence="3" id="KW-0973">c-di-GMP</keyword>
<dbReference type="InterPro" id="IPR043128">
    <property type="entry name" value="Rev_trsase/Diguanyl_cyclase"/>
</dbReference>
<dbReference type="FunFam" id="3.30.70.270:FF:000001">
    <property type="entry name" value="Diguanylate cyclase domain protein"/>
    <property type="match status" value="1"/>
</dbReference>
<dbReference type="PANTHER" id="PTHR44757">
    <property type="entry name" value="DIGUANYLATE CYCLASE DGCP"/>
    <property type="match status" value="1"/>
</dbReference>
<feature type="domain" description="GGDEF" evidence="9">
    <location>
        <begin position="526"/>
        <end position="659"/>
    </location>
</feature>
<evidence type="ECO:0000313" key="11">
    <source>
        <dbReference type="Proteomes" id="UP000254266"/>
    </source>
</evidence>
<protein>
    <recommendedName>
        <fullName evidence="2">cyclic-guanylate-specific phosphodiesterase</fullName>
        <ecNumber evidence="2">3.1.4.52</ecNumber>
    </recommendedName>
</protein>
<dbReference type="PROSITE" id="PS50112">
    <property type="entry name" value="PAS"/>
    <property type="match status" value="1"/>
</dbReference>
<dbReference type="InterPro" id="IPR035919">
    <property type="entry name" value="EAL_sf"/>
</dbReference>
<dbReference type="GO" id="GO:0071732">
    <property type="term" value="P:cellular response to nitric oxide"/>
    <property type="evidence" value="ECO:0007669"/>
    <property type="project" value="UniProtKB-ARBA"/>
</dbReference>
<dbReference type="Pfam" id="PF00990">
    <property type="entry name" value="GGDEF"/>
    <property type="match status" value="1"/>
</dbReference>
<evidence type="ECO:0000259" key="8">
    <source>
        <dbReference type="PROSITE" id="PS50883"/>
    </source>
</evidence>
<dbReference type="PROSITE" id="PS50887">
    <property type="entry name" value="GGDEF"/>
    <property type="match status" value="1"/>
</dbReference>
<dbReference type="SMART" id="SM00086">
    <property type="entry name" value="PAC"/>
    <property type="match status" value="1"/>
</dbReference>
<keyword evidence="5" id="KW-0472">Membrane</keyword>
<dbReference type="Gene3D" id="3.30.450.20">
    <property type="entry name" value="PAS domain"/>
    <property type="match status" value="1"/>
</dbReference>
<dbReference type="CDD" id="cd01948">
    <property type="entry name" value="EAL"/>
    <property type="match status" value="1"/>
</dbReference>
<feature type="transmembrane region" description="Helical" evidence="5">
    <location>
        <begin position="292"/>
        <end position="311"/>
    </location>
</feature>
<comment type="cofactor">
    <cofactor evidence="1">
        <name>Mg(2+)</name>
        <dbReference type="ChEBI" id="CHEBI:18420"/>
    </cofactor>
</comment>
<dbReference type="GO" id="GO:0071111">
    <property type="term" value="F:cyclic-guanylate-specific phosphodiesterase activity"/>
    <property type="evidence" value="ECO:0007669"/>
    <property type="project" value="UniProtKB-EC"/>
</dbReference>
<dbReference type="NCBIfam" id="TIGR00229">
    <property type="entry name" value="sensory_box"/>
    <property type="match status" value="1"/>
</dbReference>
<feature type="domain" description="PAC" evidence="7">
    <location>
        <begin position="442"/>
        <end position="494"/>
    </location>
</feature>
<evidence type="ECO:0000259" key="9">
    <source>
        <dbReference type="PROSITE" id="PS50887"/>
    </source>
</evidence>
<dbReference type="InterPro" id="IPR000014">
    <property type="entry name" value="PAS"/>
</dbReference>
<dbReference type="InterPro" id="IPR001610">
    <property type="entry name" value="PAC"/>
</dbReference>
<dbReference type="SUPFAM" id="SSF55785">
    <property type="entry name" value="PYP-like sensor domain (PAS domain)"/>
    <property type="match status" value="1"/>
</dbReference>
<evidence type="ECO:0000259" key="6">
    <source>
        <dbReference type="PROSITE" id="PS50112"/>
    </source>
</evidence>
<evidence type="ECO:0000259" key="7">
    <source>
        <dbReference type="PROSITE" id="PS50113"/>
    </source>
</evidence>
<evidence type="ECO:0000313" key="10">
    <source>
        <dbReference type="EMBL" id="RDH81278.1"/>
    </source>
</evidence>
<keyword evidence="11" id="KW-1185">Reference proteome</keyword>
<dbReference type="SUPFAM" id="SSF141868">
    <property type="entry name" value="EAL domain-like"/>
    <property type="match status" value="1"/>
</dbReference>
<dbReference type="InterPro" id="IPR000160">
    <property type="entry name" value="GGDEF_dom"/>
</dbReference>
<dbReference type="PROSITE" id="PS50883">
    <property type="entry name" value="EAL"/>
    <property type="match status" value="1"/>
</dbReference>
<dbReference type="NCBIfam" id="TIGR00254">
    <property type="entry name" value="GGDEF"/>
    <property type="match status" value="1"/>
</dbReference>
<comment type="caution">
    <text evidence="10">The sequence shown here is derived from an EMBL/GenBank/DDBJ whole genome shotgun (WGS) entry which is preliminary data.</text>
</comment>
<evidence type="ECO:0000256" key="2">
    <source>
        <dbReference type="ARBA" id="ARBA00012282"/>
    </source>
</evidence>
<dbReference type="Pfam" id="PF00563">
    <property type="entry name" value="EAL"/>
    <property type="match status" value="1"/>
</dbReference>
<comment type="catalytic activity">
    <reaction evidence="4">
        <text>3',3'-c-di-GMP + H2O = 5'-phosphoguanylyl(3'-&gt;5')guanosine + H(+)</text>
        <dbReference type="Rhea" id="RHEA:24902"/>
        <dbReference type="ChEBI" id="CHEBI:15377"/>
        <dbReference type="ChEBI" id="CHEBI:15378"/>
        <dbReference type="ChEBI" id="CHEBI:58754"/>
        <dbReference type="ChEBI" id="CHEBI:58805"/>
        <dbReference type="EC" id="3.1.4.52"/>
    </reaction>
    <physiologicalReaction direction="left-to-right" evidence="4">
        <dbReference type="Rhea" id="RHEA:24903"/>
    </physiologicalReaction>
</comment>
<evidence type="ECO:0000256" key="4">
    <source>
        <dbReference type="ARBA" id="ARBA00051114"/>
    </source>
</evidence>
<sequence>MSLSLKKTWYGLILLVAVVPALLMLIWGGFLYYQLLLEKHLSEEVFIGELSVDHVKQEVERLATLLENKSDPIAYTLTNDINLKFVDELLHNALKREPAIHVLLLIGTDGKILTGLESYDDRTSPSEERGGLYAHWQSLEGSFSEEFTVPLKGSRFVSNVSIKPEGVFFTLSVPVGPPDKPLAVLLARIDANILWNDLQPHLQQNQISSYLIDSKGLLLTMPADIVYRIGDSLIHIPVVKSFVTESYWNDDEVYVGLKEKKVFGSLSRVENIGVGVITEVNRGYILQPIFKFLAKLVLVAMIFVLIFLWLGTRILHLVITSIDAISADFKRVGKQDYSPSKTNSSFVELSVLVDGFNHMVNEIKHNHHDLEQASVVFDNTSEGILITDASHKIVSVNKSFCEITGYSEDEVIGENPSILKSGHHDESFYKNMWASIDGAGKWRGEVINRRKDGETYVELLSVNTFRDFNGKLTYHIGVFTDISHIKETESKLEYLAHHDQLTGLPNRLLCHARIDHKLQVAKRSKSLVAVLFIDLDMFKVVNDSMGHAQGDVLLQKVGKSLKDHIREEDTIARLGGDEFVITLGSLQSRQDAAHIADNILSIFSRPFLIESQNVFIGASIGISMYPNDGDDTDVLLRNADSAMYKAKADGRNNYQFYTPVLTEEASERLKIINSLRSALEKNEFCVHYQPQYALCNEKIIGVEALIRWDHPEMGMISPAKFIPVAEETGMIIPIGEWVLRTACQQLKQWNDAGYTSIRMAVNLSARQFWKPGLDKVIENILQEFNLKPADLELELTEGIIMHDTSVVIKTLNDIHDMGVRLAVDDFGTGYSSLSYVSRFPLDMLKIDRSFVRDITTNTDDAEMIMSIIALGHSMKLQVLAEGVETREQLFYLKEQGCDEVQGFYFSKPLPANEIEKLLSVK</sequence>
<reference evidence="10 11" key="1">
    <citation type="journal article" date="2018" name="ISME J.">
        <title>Endosymbiont genomes yield clues of tubeworm success.</title>
        <authorList>
            <person name="Li Y."/>
            <person name="Liles M.R."/>
            <person name="Halanych K.M."/>
        </authorList>
    </citation>
    <scope>NUCLEOTIDE SEQUENCE [LARGE SCALE GENOMIC DNA]</scope>
    <source>
        <strain evidence="10">A1464</strain>
    </source>
</reference>
<proteinExistence type="predicted"/>
<dbReference type="Proteomes" id="UP000254266">
    <property type="component" value="Unassembled WGS sequence"/>
</dbReference>
<accession>A0A370D8Q6</accession>
<dbReference type="Gene3D" id="3.30.70.270">
    <property type="match status" value="1"/>
</dbReference>
<dbReference type="SMART" id="SM00267">
    <property type="entry name" value="GGDEF"/>
    <property type="match status" value="1"/>
</dbReference>
<feature type="domain" description="PAS" evidence="6">
    <location>
        <begin position="369"/>
        <end position="415"/>
    </location>
</feature>
<dbReference type="EMBL" id="QFXC01000013">
    <property type="protein sequence ID" value="RDH81278.1"/>
    <property type="molecule type" value="Genomic_DNA"/>
</dbReference>
<dbReference type="EC" id="3.1.4.52" evidence="2"/>
<dbReference type="PANTHER" id="PTHR44757:SF2">
    <property type="entry name" value="BIOFILM ARCHITECTURE MAINTENANCE PROTEIN MBAA"/>
    <property type="match status" value="1"/>
</dbReference>
<keyword evidence="5" id="KW-0812">Transmembrane</keyword>
<keyword evidence="5" id="KW-1133">Transmembrane helix</keyword>
<name>A0A370D8Q6_9GAMM</name>
<evidence type="ECO:0000256" key="1">
    <source>
        <dbReference type="ARBA" id="ARBA00001946"/>
    </source>
</evidence>
<dbReference type="Gene3D" id="3.20.20.450">
    <property type="entry name" value="EAL domain"/>
    <property type="match status" value="1"/>
</dbReference>